<dbReference type="Gene3D" id="1.10.1070.11">
    <property type="entry name" value="Phosphatidylinositol 3-/4-kinase, catalytic domain"/>
    <property type="match status" value="1"/>
</dbReference>
<dbReference type="WBParaSite" id="SCUD_0001936401-mRNA-1">
    <property type="protein sequence ID" value="SCUD_0001936401-mRNA-1"/>
    <property type="gene ID" value="SCUD_0001936401"/>
</dbReference>
<evidence type="ECO:0000313" key="4">
    <source>
        <dbReference type="Proteomes" id="UP000279833"/>
    </source>
</evidence>
<dbReference type="GO" id="GO:0005737">
    <property type="term" value="C:cytoplasm"/>
    <property type="evidence" value="ECO:0007669"/>
    <property type="project" value="TreeGrafter"/>
</dbReference>
<sequence length="142" mass="16046">MINVEAASASVGPNIHKGKSKILRYNTTCNNRITLEEDLEHVKTFTYLGNIVDEHDGSDADGNLRIEKICVLVEIAHATCPQLPCFARGNGCRTITDLRQRFQLSRTEEQLKQLVDQMVHNSLNSVTTKLYDSFQYYTNGIQ</sequence>
<evidence type="ECO:0000313" key="3">
    <source>
        <dbReference type="EMBL" id="VDP68856.1"/>
    </source>
</evidence>
<dbReference type="STRING" id="6186.A0A183KWB7"/>
<keyword evidence="2" id="KW-0418">Kinase</keyword>
<dbReference type="InterPro" id="IPR036940">
    <property type="entry name" value="PI3/4_kinase_cat_sf"/>
</dbReference>
<dbReference type="GO" id="GO:0048015">
    <property type="term" value="P:phosphatidylinositol-mediated signaling"/>
    <property type="evidence" value="ECO:0007669"/>
    <property type="project" value="TreeGrafter"/>
</dbReference>
<dbReference type="PANTHER" id="PTHR10048">
    <property type="entry name" value="PHOSPHATIDYLINOSITOL KINASE"/>
    <property type="match status" value="1"/>
</dbReference>
<gene>
    <name evidence="3" type="ORF">SCUD_LOCUS19360</name>
</gene>
<organism evidence="5">
    <name type="scientific">Schistosoma curassoni</name>
    <dbReference type="NCBI Taxonomy" id="6186"/>
    <lineage>
        <taxon>Eukaryota</taxon>
        <taxon>Metazoa</taxon>
        <taxon>Spiralia</taxon>
        <taxon>Lophotrochozoa</taxon>
        <taxon>Platyhelminthes</taxon>
        <taxon>Trematoda</taxon>
        <taxon>Digenea</taxon>
        <taxon>Strigeidida</taxon>
        <taxon>Schistosomatoidea</taxon>
        <taxon>Schistosomatidae</taxon>
        <taxon>Schistosoma</taxon>
    </lineage>
</organism>
<keyword evidence="1" id="KW-0808">Transferase</keyword>
<accession>A0A183KWB7</accession>
<dbReference type="GO" id="GO:0046854">
    <property type="term" value="P:phosphatidylinositol phosphate biosynthetic process"/>
    <property type="evidence" value="ECO:0007669"/>
    <property type="project" value="InterPro"/>
</dbReference>
<reference evidence="3 4" key="2">
    <citation type="submission" date="2018-11" db="EMBL/GenBank/DDBJ databases">
        <authorList>
            <consortium name="Pathogen Informatics"/>
        </authorList>
    </citation>
    <scope>NUCLEOTIDE SEQUENCE [LARGE SCALE GENOMIC DNA]</scope>
    <source>
        <strain evidence="3">Dakar</strain>
        <strain evidence="4">Dakar, Senegal</strain>
    </source>
</reference>
<dbReference type="AlphaFoldDB" id="A0A183KWB7"/>
<dbReference type="GO" id="GO:0004430">
    <property type="term" value="F:1-phosphatidylinositol 4-kinase activity"/>
    <property type="evidence" value="ECO:0007669"/>
    <property type="project" value="TreeGrafter"/>
</dbReference>
<dbReference type="GO" id="GO:0016020">
    <property type="term" value="C:membrane"/>
    <property type="evidence" value="ECO:0007669"/>
    <property type="project" value="TreeGrafter"/>
</dbReference>
<reference evidence="5" key="1">
    <citation type="submission" date="2016-06" db="UniProtKB">
        <authorList>
            <consortium name="WormBaseParasite"/>
        </authorList>
    </citation>
    <scope>IDENTIFICATION</scope>
</reference>
<keyword evidence="4" id="KW-1185">Reference proteome</keyword>
<evidence type="ECO:0000313" key="5">
    <source>
        <dbReference type="WBParaSite" id="SCUD_0001936401-mRNA-1"/>
    </source>
</evidence>
<evidence type="ECO:0000256" key="2">
    <source>
        <dbReference type="ARBA" id="ARBA00022777"/>
    </source>
</evidence>
<evidence type="ECO:0000256" key="1">
    <source>
        <dbReference type="ARBA" id="ARBA00022679"/>
    </source>
</evidence>
<protein>
    <submittedName>
        <fullName evidence="5">MOSC domain-containing protein</fullName>
    </submittedName>
</protein>
<dbReference type="PANTHER" id="PTHR10048:SF22">
    <property type="entry name" value="PHOSPHATIDYLINOSITOL 4-KINASE BETA"/>
    <property type="match status" value="1"/>
</dbReference>
<dbReference type="EMBL" id="UZAK01042361">
    <property type="protein sequence ID" value="VDP68856.1"/>
    <property type="molecule type" value="Genomic_DNA"/>
</dbReference>
<dbReference type="InterPro" id="IPR015433">
    <property type="entry name" value="PI3/4_kinase"/>
</dbReference>
<dbReference type="Proteomes" id="UP000279833">
    <property type="component" value="Unassembled WGS sequence"/>
</dbReference>
<name>A0A183KWB7_9TREM</name>
<proteinExistence type="predicted"/>